<evidence type="ECO:0000313" key="2">
    <source>
        <dbReference type="EMBL" id="UWZ80145.1"/>
    </source>
</evidence>
<organism evidence="2 3">
    <name type="scientific">Geoalkalibacter halelectricus</name>
    <dbReference type="NCBI Taxonomy" id="2847045"/>
    <lineage>
        <taxon>Bacteria</taxon>
        <taxon>Pseudomonadati</taxon>
        <taxon>Thermodesulfobacteriota</taxon>
        <taxon>Desulfuromonadia</taxon>
        <taxon>Desulfuromonadales</taxon>
        <taxon>Geoalkalibacteraceae</taxon>
        <taxon>Geoalkalibacter</taxon>
    </lineage>
</organism>
<proteinExistence type="predicted"/>
<evidence type="ECO:0000259" key="1">
    <source>
        <dbReference type="Pfam" id="PF07238"/>
    </source>
</evidence>
<sequence length="127" mass="14369">MLGKTQPIAEERPPANRRKNLRKPLLVLRARLDDGRKAFFGYAKNISCSGMFIASVNPRQPGEQFDVELTLPAPLNLVVSCTCEVVWRRSYSRRSDLDPGMGLRFLNFSEDIAQAIDDWVARDDSSK</sequence>
<reference evidence="2" key="1">
    <citation type="journal article" date="2022" name="Environ. Microbiol.">
        <title>Geoalkalibacter halelectricus SAP #1 sp. nov. possessing extracellular electron transfer and mineral#reducing capabilities from a haloalkaline environment.</title>
        <authorList>
            <person name="Yadav S."/>
            <person name="Singh R."/>
            <person name="Sundharam S.S."/>
            <person name="Chaudhary S."/>
            <person name="Krishnamurthi S."/>
            <person name="Patil S.A."/>
        </authorList>
    </citation>
    <scope>NUCLEOTIDE SEQUENCE</scope>
    <source>
        <strain evidence="2">SAP-1</strain>
    </source>
</reference>
<protein>
    <submittedName>
        <fullName evidence="2">PilZ domain-containing protein</fullName>
    </submittedName>
</protein>
<gene>
    <name evidence="2" type="ORF">L9S41_01820</name>
</gene>
<feature type="domain" description="PilZ" evidence="1">
    <location>
        <begin position="16"/>
        <end position="121"/>
    </location>
</feature>
<dbReference type="SUPFAM" id="SSF141371">
    <property type="entry name" value="PilZ domain-like"/>
    <property type="match status" value="1"/>
</dbReference>
<dbReference type="Proteomes" id="UP001060414">
    <property type="component" value="Chromosome"/>
</dbReference>
<accession>A0ABY5ZLY1</accession>
<dbReference type="RefSeq" id="WP_260748502.1">
    <property type="nucleotide sequence ID" value="NZ_CP092109.1"/>
</dbReference>
<keyword evidence="3" id="KW-1185">Reference proteome</keyword>
<name>A0ABY5ZLY1_9BACT</name>
<dbReference type="EMBL" id="CP092109">
    <property type="protein sequence ID" value="UWZ80145.1"/>
    <property type="molecule type" value="Genomic_DNA"/>
</dbReference>
<dbReference type="Pfam" id="PF07238">
    <property type="entry name" value="PilZ"/>
    <property type="match status" value="1"/>
</dbReference>
<dbReference type="Gene3D" id="2.40.10.220">
    <property type="entry name" value="predicted glycosyltransferase like domains"/>
    <property type="match status" value="1"/>
</dbReference>
<evidence type="ECO:0000313" key="3">
    <source>
        <dbReference type="Proteomes" id="UP001060414"/>
    </source>
</evidence>
<dbReference type="InterPro" id="IPR009875">
    <property type="entry name" value="PilZ_domain"/>
</dbReference>